<dbReference type="SUPFAM" id="SSF51735">
    <property type="entry name" value="NAD(P)-binding Rossmann-fold domains"/>
    <property type="match status" value="1"/>
</dbReference>
<dbReference type="Gene3D" id="3.40.50.720">
    <property type="entry name" value="NAD(P)-binding Rossmann-like Domain"/>
    <property type="match status" value="1"/>
</dbReference>
<dbReference type="Pfam" id="PF01370">
    <property type="entry name" value="Epimerase"/>
    <property type="match status" value="1"/>
</dbReference>
<protein>
    <submittedName>
        <fullName evidence="4">SDR family oxidoreductase</fullName>
    </submittedName>
</protein>
<reference evidence="4" key="1">
    <citation type="journal article" date="2020" name="mSystems">
        <title>Genome- and Community-Level Interaction Insights into Carbon Utilization and Element Cycling Functions of Hydrothermarchaeota in Hydrothermal Sediment.</title>
        <authorList>
            <person name="Zhou Z."/>
            <person name="Liu Y."/>
            <person name="Xu W."/>
            <person name="Pan J."/>
            <person name="Luo Z.H."/>
            <person name="Li M."/>
        </authorList>
    </citation>
    <scope>NUCLEOTIDE SEQUENCE [LARGE SCALE GENOMIC DNA]</scope>
    <source>
        <strain evidence="4">HyVt-505</strain>
    </source>
</reference>
<dbReference type="EMBL" id="DRNF01000131">
    <property type="protein sequence ID" value="HHJ80404.1"/>
    <property type="molecule type" value="Genomic_DNA"/>
</dbReference>
<dbReference type="InterPro" id="IPR001509">
    <property type="entry name" value="Epimerase_deHydtase"/>
</dbReference>
<evidence type="ECO:0000256" key="1">
    <source>
        <dbReference type="ARBA" id="ARBA00005125"/>
    </source>
</evidence>
<evidence type="ECO:0000259" key="3">
    <source>
        <dbReference type="Pfam" id="PF01370"/>
    </source>
</evidence>
<organism evidence="4">
    <name type="scientific">Candidatus Tenderia electrophaga</name>
    <dbReference type="NCBI Taxonomy" id="1748243"/>
    <lineage>
        <taxon>Bacteria</taxon>
        <taxon>Pseudomonadati</taxon>
        <taxon>Pseudomonadota</taxon>
        <taxon>Gammaproteobacteria</taxon>
        <taxon>Candidatus Tenderiales</taxon>
        <taxon>Candidatus Tenderiaceae</taxon>
        <taxon>Candidatus Tenderia</taxon>
    </lineage>
</organism>
<comment type="similarity">
    <text evidence="2">Belongs to the NAD(P)-dependent epimerase/dehydratase family.</text>
</comment>
<dbReference type="InterPro" id="IPR036291">
    <property type="entry name" value="NAD(P)-bd_dom_sf"/>
</dbReference>
<comment type="pathway">
    <text evidence="1">Bacterial outer membrane biogenesis; LPS O-antigen biosynthesis.</text>
</comment>
<dbReference type="Proteomes" id="UP000885832">
    <property type="component" value="Unassembled WGS sequence"/>
</dbReference>
<proteinExistence type="inferred from homology"/>
<sequence length="322" mass="35133">MNVLVTGANGFVGRELCHVLHADGYQVKGSVRRPGVSEQVAPYDAVVSVGEIGPDTDWVDALSEVDVVVHLAARVHMMKEEASNPLDAFRQVNALGTERLALQAAESGVKRFIYVSSIKVNGEGADKVLSENDKPNPTDPYARSKWEAEQLLSKISAQTGMEVVIVRPPLVYGPGVKANFLSLIRWVDRGVPLPLGAVKNRRSLVSVKNLVDLIIKCIDHPNAAGEVFLVADEDDISTPELLRCVAQGVGRKARLVNVPPRLLKFAFGLIKRREVIERLCGSLVVDISKAKHLLGWAPPISLAQGLSEVTQWYLQEKDNKNA</sequence>
<evidence type="ECO:0000256" key="2">
    <source>
        <dbReference type="ARBA" id="ARBA00007637"/>
    </source>
</evidence>
<name>A0A832J647_9GAMM</name>
<dbReference type="CDD" id="cd05232">
    <property type="entry name" value="UDP_G4E_4_SDR_e"/>
    <property type="match status" value="1"/>
</dbReference>
<gene>
    <name evidence="4" type="ORF">ENJ65_02090</name>
</gene>
<evidence type="ECO:0000313" key="4">
    <source>
        <dbReference type="EMBL" id="HHJ80404.1"/>
    </source>
</evidence>
<dbReference type="AlphaFoldDB" id="A0A832J647"/>
<feature type="domain" description="NAD-dependent epimerase/dehydratase" evidence="3">
    <location>
        <begin position="3"/>
        <end position="230"/>
    </location>
</feature>
<dbReference type="PANTHER" id="PTHR43000">
    <property type="entry name" value="DTDP-D-GLUCOSE 4,6-DEHYDRATASE-RELATED"/>
    <property type="match status" value="1"/>
</dbReference>
<comment type="caution">
    <text evidence="4">The sequence shown here is derived from an EMBL/GenBank/DDBJ whole genome shotgun (WGS) entry which is preliminary data.</text>
</comment>
<accession>A0A832J647</accession>